<evidence type="ECO:0000256" key="4">
    <source>
        <dbReference type="ARBA" id="ARBA00022692"/>
    </source>
</evidence>
<gene>
    <name evidence="9" type="ORF">RWH43_06645</name>
</gene>
<evidence type="ECO:0000256" key="7">
    <source>
        <dbReference type="SAM" id="Phobius"/>
    </source>
</evidence>
<dbReference type="RefSeq" id="WP_316001022.1">
    <property type="nucleotide sequence ID" value="NZ_JAWDIU010000001.1"/>
</dbReference>
<feature type="transmembrane region" description="Helical" evidence="7">
    <location>
        <begin position="111"/>
        <end position="134"/>
    </location>
</feature>
<dbReference type="Proteomes" id="UP001256673">
    <property type="component" value="Unassembled WGS sequence"/>
</dbReference>
<accession>A0ABU3RU66</accession>
<feature type="transmembrane region" description="Helical" evidence="7">
    <location>
        <begin position="309"/>
        <end position="332"/>
    </location>
</feature>
<feature type="transmembrane region" description="Helical" evidence="7">
    <location>
        <begin position="255"/>
        <end position="278"/>
    </location>
</feature>
<proteinExistence type="predicted"/>
<feature type="transmembrane region" description="Helical" evidence="7">
    <location>
        <begin position="86"/>
        <end position="105"/>
    </location>
</feature>
<dbReference type="PROSITE" id="PS50850">
    <property type="entry name" value="MFS"/>
    <property type="match status" value="1"/>
</dbReference>
<dbReference type="InterPro" id="IPR036259">
    <property type="entry name" value="MFS_trans_sf"/>
</dbReference>
<name>A0ABU3RU66_9MICO</name>
<keyword evidence="5 7" id="KW-1133">Transmembrane helix</keyword>
<protein>
    <submittedName>
        <fullName evidence="9">MFS transporter</fullName>
    </submittedName>
</protein>
<dbReference type="PANTHER" id="PTHR23517:SF2">
    <property type="entry name" value="MULTIDRUG RESISTANCE PROTEIN MDTH"/>
    <property type="match status" value="1"/>
</dbReference>
<reference evidence="9 10" key="1">
    <citation type="submission" date="2023-09" db="EMBL/GenBank/DDBJ databases">
        <title>Microbacterium fusihabitans sp. nov., Microbacterium phycihabitans sp. nov., and Microbacterium cervinum sp. nov., isolated from dried seaweeds of beach.</title>
        <authorList>
            <person name="Lee S.D."/>
        </authorList>
    </citation>
    <scope>NUCLEOTIDE SEQUENCE [LARGE SCALE GENOMIC DNA]</scope>
    <source>
        <strain evidence="9 10">KSW2-21</strain>
    </source>
</reference>
<evidence type="ECO:0000313" key="10">
    <source>
        <dbReference type="Proteomes" id="UP001256673"/>
    </source>
</evidence>
<comment type="subcellular location">
    <subcellularLocation>
        <location evidence="1">Cell membrane</location>
        <topology evidence="1">Multi-pass membrane protein</topology>
    </subcellularLocation>
</comment>
<evidence type="ECO:0000313" key="9">
    <source>
        <dbReference type="EMBL" id="MDU0326436.1"/>
    </source>
</evidence>
<dbReference type="PROSITE" id="PS00216">
    <property type="entry name" value="SUGAR_TRANSPORT_1"/>
    <property type="match status" value="1"/>
</dbReference>
<feature type="domain" description="Major facilitator superfamily (MFS) profile" evidence="8">
    <location>
        <begin position="18"/>
        <end position="398"/>
    </location>
</feature>
<feature type="transmembrane region" description="Helical" evidence="7">
    <location>
        <begin position="374"/>
        <end position="394"/>
    </location>
</feature>
<dbReference type="EMBL" id="JAWDIU010000001">
    <property type="protein sequence ID" value="MDU0326436.1"/>
    <property type="molecule type" value="Genomic_DNA"/>
</dbReference>
<dbReference type="InterPro" id="IPR011701">
    <property type="entry name" value="MFS"/>
</dbReference>
<dbReference type="PANTHER" id="PTHR23517">
    <property type="entry name" value="RESISTANCE PROTEIN MDTM, PUTATIVE-RELATED-RELATED"/>
    <property type="match status" value="1"/>
</dbReference>
<dbReference type="InterPro" id="IPR005829">
    <property type="entry name" value="Sugar_transporter_CS"/>
</dbReference>
<evidence type="ECO:0000256" key="6">
    <source>
        <dbReference type="ARBA" id="ARBA00023136"/>
    </source>
</evidence>
<evidence type="ECO:0000256" key="1">
    <source>
        <dbReference type="ARBA" id="ARBA00004651"/>
    </source>
</evidence>
<comment type="caution">
    <text evidence="9">The sequence shown here is derived from an EMBL/GenBank/DDBJ whole genome shotgun (WGS) entry which is preliminary data.</text>
</comment>
<feature type="transmembrane region" description="Helical" evidence="7">
    <location>
        <begin position="285"/>
        <end position="303"/>
    </location>
</feature>
<evidence type="ECO:0000256" key="2">
    <source>
        <dbReference type="ARBA" id="ARBA00022448"/>
    </source>
</evidence>
<keyword evidence="6 7" id="KW-0472">Membrane</keyword>
<dbReference type="Gene3D" id="1.20.1250.20">
    <property type="entry name" value="MFS general substrate transporter like domains"/>
    <property type="match status" value="1"/>
</dbReference>
<dbReference type="InterPro" id="IPR020846">
    <property type="entry name" value="MFS_dom"/>
</dbReference>
<feature type="transmembrane region" description="Helical" evidence="7">
    <location>
        <begin position="55"/>
        <end position="74"/>
    </location>
</feature>
<evidence type="ECO:0000256" key="3">
    <source>
        <dbReference type="ARBA" id="ARBA00022475"/>
    </source>
</evidence>
<feature type="transmembrane region" description="Helical" evidence="7">
    <location>
        <begin position="20"/>
        <end position="43"/>
    </location>
</feature>
<keyword evidence="10" id="KW-1185">Reference proteome</keyword>
<evidence type="ECO:0000256" key="5">
    <source>
        <dbReference type="ARBA" id="ARBA00022989"/>
    </source>
</evidence>
<dbReference type="Pfam" id="PF07690">
    <property type="entry name" value="MFS_1"/>
    <property type="match status" value="1"/>
</dbReference>
<feature type="transmembrane region" description="Helical" evidence="7">
    <location>
        <begin position="344"/>
        <end position="368"/>
    </location>
</feature>
<keyword evidence="2" id="KW-0813">Transport</keyword>
<dbReference type="InterPro" id="IPR050171">
    <property type="entry name" value="MFS_Transporters"/>
</dbReference>
<feature type="transmembrane region" description="Helical" evidence="7">
    <location>
        <begin position="176"/>
        <end position="194"/>
    </location>
</feature>
<keyword evidence="4 7" id="KW-0812">Transmembrane</keyword>
<dbReference type="SUPFAM" id="SSF103473">
    <property type="entry name" value="MFS general substrate transporter"/>
    <property type="match status" value="1"/>
</dbReference>
<feature type="transmembrane region" description="Helical" evidence="7">
    <location>
        <begin position="222"/>
        <end position="243"/>
    </location>
</feature>
<evidence type="ECO:0000259" key="8">
    <source>
        <dbReference type="PROSITE" id="PS50850"/>
    </source>
</evidence>
<sequence>MTSASTTTHRTHRAGTLQGALLLAGSCMPVLGSVLITPVLPQLSQHFASTPGSEVLVPMIVALPALFIALMAPFAGQIVDRVGRKALLIVAMVAYALVGTAPAWMDGLAEILATRVLVGICEAAIMTVCTALIVDYFHDQRRNRYLAAQTVATTLAATVFIAVGGALGGGGWHTPFWVYAISLVIAVPMIFVLWEPRSAAGARAVESSVRVPIPWRRIGGRLLVSVFAGFTFYVIVIEVSYLVVGSGVAPTDTAVIGAVAAGASLATAVGGILFARLARRFDLRLIPVAFALQAAGMIVIWVVPTLAGLVVGAVVASFGSGLLLPSMLRWVVATTSFAERGRVTGLWTAAFFFGQFLTPVLIGALAAAVGALPMAVGIVGVAAAVAATVTALALRGVRADATDEALVPQGTAREAAR</sequence>
<dbReference type="CDD" id="cd17473">
    <property type="entry name" value="MFS_arabinose_efflux_permease_like"/>
    <property type="match status" value="1"/>
</dbReference>
<organism evidence="9 10">
    <name type="scientific">Microbacterium algihabitans</name>
    <dbReference type="NCBI Taxonomy" id="3075992"/>
    <lineage>
        <taxon>Bacteria</taxon>
        <taxon>Bacillati</taxon>
        <taxon>Actinomycetota</taxon>
        <taxon>Actinomycetes</taxon>
        <taxon>Micrococcales</taxon>
        <taxon>Microbacteriaceae</taxon>
        <taxon>Microbacterium</taxon>
    </lineage>
</organism>
<feature type="transmembrane region" description="Helical" evidence="7">
    <location>
        <begin position="146"/>
        <end position="170"/>
    </location>
</feature>
<keyword evidence="3" id="KW-1003">Cell membrane</keyword>